<evidence type="ECO:0000256" key="3">
    <source>
        <dbReference type="ARBA" id="ARBA00022501"/>
    </source>
</evidence>
<comment type="catalytic activity">
    <reaction evidence="16">
        <text>prostaglandin H2 + [thioredoxin]-dithiol = prostaglandin F2alpha + [thioredoxin]-disulfide</text>
        <dbReference type="Rhea" id="RHEA:28214"/>
        <dbReference type="Rhea" id="RHEA-COMP:10698"/>
        <dbReference type="Rhea" id="RHEA-COMP:10700"/>
        <dbReference type="ChEBI" id="CHEBI:29950"/>
        <dbReference type="ChEBI" id="CHEBI:50058"/>
        <dbReference type="ChEBI" id="CHEBI:57404"/>
        <dbReference type="ChEBI" id="CHEBI:57405"/>
        <dbReference type="EC" id="1.11.1.20"/>
    </reaction>
</comment>
<dbReference type="Pfam" id="PF13911">
    <property type="entry name" value="AhpC-TSA_2"/>
    <property type="match status" value="1"/>
</dbReference>
<comment type="catalytic activity">
    <reaction evidence="17">
        <text>prostamide F2alpha + [thioredoxin]-disulfide = prostamide H2 + [thioredoxin]-dithiol</text>
        <dbReference type="Rhea" id="RHEA:26373"/>
        <dbReference type="Rhea" id="RHEA-COMP:10698"/>
        <dbReference type="Rhea" id="RHEA-COMP:10700"/>
        <dbReference type="ChEBI" id="CHEBI:29950"/>
        <dbReference type="ChEBI" id="CHEBI:50058"/>
        <dbReference type="ChEBI" id="CHEBI:53081"/>
        <dbReference type="ChEBI" id="CHEBI:53082"/>
        <dbReference type="EC" id="1.11.1.20"/>
    </reaction>
</comment>
<evidence type="ECO:0000256" key="2">
    <source>
        <dbReference type="ARBA" id="ARBA00022490"/>
    </source>
</evidence>
<evidence type="ECO:0000256" key="7">
    <source>
        <dbReference type="ARBA" id="ARBA00022857"/>
    </source>
</evidence>
<evidence type="ECO:0000256" key="12">
    <source>
        <dbReference type="ARBA" id="ARBA00037965"/>
    </source>
</evidence>
<dbReference type="GO" id="GO:0047017">
    <property type="term" value="F:prostaglandin F synthase activity"/>
    <property type="evidence" value="ECO:0007669"/>
    <property type="project" value="TreeGrafter"/>
</dbReference>
<dbReference type="EC" id="1.11.1.20" evidence="13"/>
<dbReference type="CDD" id="cd02970">
    <property type="entry name" value="PRX_like2"/>
    <property type="match status" value="1"/>
</dbReference>
<comment type="similarity">
    <text evidence="12">Belongs to the peroxiredoxin-like PRXL2 family. Prostamide/prostaglandin F synthase subfamily.</text>
</comment>
<dbReference type="GeneTree" id="ENSGT00940000162566"/>
<keyword evidence="2" id="KW-0963">Cytoplasm</keyword>
<evidence type="ECO:0000256" key="10">
    <source>
        <dbReference type="ARBA" id="ARBA00023160"/>
    </source>
</evidence>
<keyword evidence="9" id="KW-0443">Lipid metabolism</keyword>
<evidence type="ECO:0000256" key="4">
    <source>
        <dbReference type="ARBA" id="ARBA00022516"/>
    </source>
</evidence>
<evidence type="ECO:0000313" key="20">
    <source>
        <dbReference type="Proteomes" id="UP000028761"/>
    </source>
</evidence>
<name>A0A8I5N7E1_PAPAN</name>
<dbReference type="InterPro" id="IPR032801">
    <property type="entry name" value="PXL2A/B/C"/>
</dbReference>
<keyword evidence="20" id="KW-1185">Reference proteome</keyword>
<evidence type="ECO:0000256" key="5">
    <source>
        <dbReference type="ARBA" id="ARBA00022585"/>
    </source>
</evidence>
<reference evidence="19" key="2">
    <citation type="submission" date="2025-08" db="UniProtKB">
        <authorList>
            <consortium name="Ensembl"/>
        </authorList>
    </citation>
    <scope>IDENTIFICATION</scope>
</reference>
<dbReference type="PANTHER" id="PTHR28630:SF29">
    <property type="entry name" value="PROSTAMIDE_PROSTAGLANDIN F SYNTHASE"/>
    <property type="match status" value="1"/>
</dbReference>
<evidence type="ECO:0000256" key="15">
    <source>
        <dbReference type="ARBA" id="ARBA00041838"/>
    </source>
</evidence>
<feature type="compositionally biased region" description="Polar residues" evidence="18">
    <location>
        <begin position="131"/>
        <end position="140"/>
    </location>
</feature>
<dbReference type="OMA" id="RAVGPCH"/>
<feature type="compositionally biased region" description="Gly residues" evidence="18">
    <location>
        <begin position="14"/>
        <end position="24"/>
    </location>
</feature>
<reference evidence="19 20" key="1">
    <citation type="submission" date="2012-03" db="EMBL/GenBank/DDBJ databases">
        <title>Whole Genome Assembly of Papio anubis.</title>
        <authorList>
            <person name="Liu Y.L."/>
            <person name="Abraham K.A."/>
            <person name="Akbar H.A."/>
            <person name="Ali S.A."/>
            <person name="Anosike U.A."/>
            <person name="Aqrawi P.A."/>
            <person name="Arias F.A."/>
            <person name="Attaway T.A."/>
            <person name="Awwad R.A."/>
            <person name="Babu C.B."/>
            <person name="Bandaranaike D.B."/>
            <person name="Battles P.B."/>
            <person name="Bell A.B."/>
            <person name="Beltran B.B."/>
            <person name="Berhane-Mersha D.B."/>
            <person name="Bess C.B."/>
            <person name="Bickham C.B."/>
            <person name="Bolden T.B."/>
            <person name="Carter K.C."/>
            <person name="Chau D.C."/>
            <person name="Chavez A.C."/>
            <person name="Clerc-Blankenburg K.C."/>
            <person name="Coyle M.C."/>
            <person name="Dao M.D."/>
            <person name="Davila M.L.D."/>
            <person name="Davy-Carroll L.D."/>
            <person name="Denson S.D."/>
            <person name="Dinh H.D."/>
            <person name="Fernandez S.F."/>
            <person name="Fernando P.F."/>
            <person name="Forbes L.F."/>
            <person name="Francis C.F."/>
            <person name="Francisco L.F."/>
            <person name="Fu Q.F."/>
            <person name="Garcia-Iii R.G."/>
            <person name="Garrett T.G."/>
            <person name="Gross S.G."/>
            <person name="Gubbala S.G."/>
            <person name="Hirani K.H."/>
            <person name="Hogues M.H."/>
            <person name="Hollins B.H."/>
            <person name="Jackson L.J."/>
            <person name="Javaid M.J."/>
            <person name="Jhangiani S.J."/>
            <person name="Johnson A.J."/>
            <person name="Johnson B.J."/>
            <person name="Jones J.J."/>
            <person name="Joshi V.J."/>
            <person name="Kalu J.K."/>
            <person name="Khan N.K."/>
            <person name="Korchina V.K."/>
            <person name="Kovar C.K."/>
            <person name="Lago L.L."/>
            <person name="Lara F.L."/>
            <person name="Le T.-K.L."/>
            <person name="Lee S.L."/>
            <person name="Legall-Iii F.L."/>
            <person name="Lemon S.L."/>
            <person name="Liu J.L."/>
            <person name="Liu Y.-S.L."/>
            <person name="Liyanage D.L."/>
            <person name="Lopez J.L."/>
            <person name="Lorensuhewa L.L."/>
            <person name="Mata R.M."/>
            <person name="Mathew T.M."/>
            <person name="Mercado C.M."/>
            <person name="Mercado I.M."/>
            <person name="Morales K.M."/>
            <person name="Morgan M.M."/>
            <person name="Munidasa M.M."/>
            <person name="Ngo D.N."/>
            <person name="Nguyen L.N."/>
            <person name="Nguyen T.N."/>
            <person name="Nguyen N.N."/>
            <person name="Obregon M.O."/>
            <person name="Okwuonu G.O."/>
            <person name="Ongeri F.O."/>
            <person name="Onwere C.O."/>
            <person name="Osifeso I.O."/>
            <person name="Parra A.P."/>
            <person name="Patil S.P."/>
            <person name="Perez A.P."/>
            <person name="Perez Y.P."/>
            <person name="Pham C.P."/>
            <person name="Pu L.-L.P."/>
            <person name="Puazo M.P."/>
            <person name="Quiroz J.Q."/>
            <person name="Rouhana J.R."/>
            <person name="Ruiz M.R."/>
            <person name="Ruiz S.-J.R."/>
            <person name="Saada N.S."/>
            <person name="Santibanez J.S."/>
            <person name="Scheel M.S."/>
            <person name="Schneider B.S."/>
            <person name="Simmons D.S."/>
            <person name="Sisson I.S."/>
            <person name="Tang L.-Y.T."/>
            <person name="Thornton R.T."/>
            <person name="Tisius J.T."/>
            <person name="Toledanes G.T."/>
            <person name="Trejos Z.T."/>
            <person name="Usmani K.U."/>
            <person name="Varghese R.V."/>
            <person name="Vattathil S.V."/>
            <person name="Vee V.V."/>
            <person name="Walker D.W."/>
            <person name="Weissenberger G.W."/>
            <person name="White C.W."/>
            <person name="Williams A.W."/>
            <person name="Woodworth J.W."/>
            <person name="Wright R.W."/>
            <person name="Zhu Y.Z."/>
            <person name="Han Y.H."/>
            <person name="Newsham I.N."/>
            <person name="Nazareth L.N."/>
            <person name="Worley K.W."/>
            <person name="Muzny D.M."/>
            <person name="Rogers J.R."/>
            <person name="Gibbs R.G."/>
        </authorList>
    </citation>
    <scope>NUCLEOTIDE SEQUENCE [LARGE SCALE GENOMIC DNA]</scope>
</reference>
<feature type="region of interest" description="Disordered" evidence="18">
    <location>
        <begin position="99"/>
        <end position="152"/>
    </location>
</feature>
<accession>A0A8I5N7E1</accession>
<evidence type="ECO:0000256" key="6">
    <source>
        <dbReference type="ARBA" id="ARBA00022832"/>
    </source>
</evidence>
<dbReference type="GO" id="GO:0043209">
    <property type="term" value="C:myelin sheath"/>
    <property type="evidence" value="ECO:0007669"/>
    <property type="project" value="UniProtKB-ARBA"/>
</dbReference>
<comment type="subcellular location">
    <subcellularLocation>
        <location evidence="1">Cytoplasm</location>
        <location evidence="1">Cytosol</location>
    </subcellularLocation>
</comment>
<evidence type="ECO:0000256" key="11">
    <source>
        <dbReference type="ARBA" id="ARBA00037117"/>
    </source>
</evidence>
<keyword evidence="8" id="KW-0560">Oxidoreductase</keyword>
<keyword evidence="5" id="KW-0643">Prostaglandin biosynthesis</keyword>
<keyword evidence="6" id="KW-0276">Fatty acid metabolism</keyword>
<dbReference type="AlphaFoldDB" id="A0A8I5N7E1"/>
<keyword evidence="10" id="KW-0275">Fatty acid biosynthesis</keyword>
<comment type="function">
    <text evidence="11">Catalyzes the reduction of prostaglandin-ethanolamide H(2) (prostamide H(2)) to prostamide F(2alpha) with NADPH as proton donor. Also able to reduce prostaglandin H(2) to prostaglandin F(2alpha).</text>
</comment>
<dbReference type="GO" id="GO:0001516">
    <property type="term" value="P:prostaglandin biosynthetic process"/>
    <property type="evidence" value="ECO:0007669"/>
    <property type="project" value="UniProtKB-KW"/>
</dbReference>
<sequence>MADGVQVWAQWEGGARGGARGGTGTRDSNHPARPGLRRREGPKQADAGFGAAISRLGLEWEGKQGVTRGESEEAEQGSGCGRGVARGVAGRSAAILWGGPGRRRARKGGASAAAREAWPGHLEAGPGAGSGSQEPGSGNEEQGAGSWEPGRAAAAMSTVDLARVGACILKHAVTGEVRPGERRTVGASPALARAPWQRWGGGGRGAGAGLGAVGRAPDPAAWQAVELRSLWRDRACVVAGLRRFGCVVCRWIAQDLSGLTGLLDQHGVRLVGVGPEALGLQEFLDGGYFAGELYLDESKQLYKELGFKRYNSLSILPAALGKPVRDVAAKAKAVGIQGNLSGDLLQSGGLLVVSKGGDKVLLHFVQKSPGDYVPQEHILQVLGISAEVCASNPPQCDREV</sequence>
<dbReference type="GO" id="GO:0005829">
    <property type="term" value="C:cytosol"/>
    <property type="evidence" value="ECO:0007669"/>
    <property type="project" value="UniProtKB-SubCell"/>
</dbReference>
<evidence type="ECO:0000256" key="16">
    <source>
        <dbReference type="ARBA" id="ARBA00047917"/>
    </source>
</evidence>
<feature type="region of interest" description="Disordered" evidence="18">
    <location>
        <begin position="1"/>
        <end position="85"/>
    </location>
</feature>
<organism evidence="19 20">
    <name type="scientific">Papio anubis</name>
    <name type="common">Olive baboon</name>
    <dbReference type="NCBI Taxonomy" id="9555"/>
    <lineage>
        <taxon>Eukaryota</taxon>
        <taxon>Metazoa</taxon>
        <taxon>Chordata</taxon>
        <taxon>Craniata</taxon>
        <taxon>Vertebrata</taxon>
        <taxon>Euteleostomi</taxon>
        <taxon>Mammalia</taxon>
        <taxon>Eutheria</taxon>
        <taxon>Euarchontoglires</taxon>
        <taxon>Primates</taxon>
        <taxon>Haplorrhini</taxon>
        <taxon>Catarrhini</taxon>
        <taxon>Cercopithecidae</taxon>
        <taxon>Cercopithecinae</taxon>
        <taxon>Papio</taxon>
    </lineage>
</organism>
<protein>
    <recommendedName>
        <fullName evidence="14">Prostamide/prostaglandin F synthase</fullName>
        <ecNumber evidence="13">1.11.1.20</ecNumber>
    </recommendedName>
    <alternativeName>
        <fullName evidence="15">Peroxiredoxin-like 2B</fullName>
    </alternativeName>
</protein>
<proteinExistence type="inferred from homology"/>
<keyword evidence="4" id="KW-0444">Lipid biosynthesis</keyword>
<dbReference type="FunFam" id="3.40.30.10:FF:000243">
    <property type="entry name" value="Prostamide/prostaglandin F synthase"/>
    <property type="match status" value="1"/>
</dbReference>
<evidence type="ECO:0000256" key="14">
    <source>
        <dbReference type="ARBA" id="ARBA00040768"/>
    </source>
</evidence>
<evidence type="ECO:0000256" key="1">
    <source>
        <dbReference type="ARBA" id="ARBA00004514"/>
    </source>
</evidence>
<evidence type="ECO:0000256" key="18">
    <source>
        <dbReference type="SAM" id="MobiDB-lite"/>
    </source>
</evidence>
<evidence type="ECO:0000313" key="19">
    <source>
        <dbReference type="Ensembl" id="ENSPANP00000053260.1"/>
    </source>
</evidence>
<evidence type="ECO:0000256" key="17">
    <source>
        <dbReference type="ARBA" id="ARBA00048626"/>
    </source>
</evidence>
<reference evidence="19" key="3">
    <citation type="submission" date="2025-09" db="UniProtKB">
        <authorList>
            <consortium name="Ensembl"/>
        </authorList>
    </citation>
    <scope>IDENTIFICATION</scope>
</reference>
<evidence type="ECO:0000256" key="9">
    <source>
        <dbReference type="ARBA" id="ARBA00023098"/>
    </source>
</evidence>
<dbReference type="PANTHER" id="PTHR28630">
    <property type="match status" value="1"/>
</dbReference>
<keyword evidence="7" id="KW-0521">NADP</keyword>
<dbReference type="Proteomes" id="UP000028761">
    <property type="component" value="Chromosome 1"/>
</dbReference>
<keyword evidence="3" id="KW-0644">Prostaglandin metabolism</keyword>
<evidence type="ECO:0000256" key="13">
    <source>
        <dbReference type="ARBA" id="ARBA00039126"/>
    </source>
</evidence>
<evidence type="ECO:0000256" key="8">
    <source>
        <dbReference type="ARBA" id="ARBA00023002"/>
    </source>
</evidence>
<dbReference type="Ensembl" id="ENSPANT00000069885.1">
    <property type="protein sequence ID" value="ENSPANP00000053260.1"/>
    <property type="gene ID" value="ENSPANG00000019038.3"/>
</dbReference>